<gene>
    <name evidence="4" type="ORF">KV113_15185</name>
</gene>
<name>A0ABU5XY35_9MYCO</name>
<evidence type="ECO:0000256" key="2">
    <source>
        <dbReference type="ARBA" id="ARBA00022679"/>
    </source>
</evidence>
<sequence length="263" mass="29136">MSLISRVIATPAWKVFAQYYYPFLTRHGADDVAFLNLGYEESPPMAVPLSASDETDRYCIQLYHRVATQTDLTGKKVLEVSCGHGGGASYLVRSMRPASYTGLDLNPAGIAICRKTHQLPGLEFVCGDAENLPFDDGSFDAVVNVEASHCYPSLPRFFAEAARVLRPGGHLLYTDVRRFDHYAEWESALTDAPMRMAGKEIISENVVRGLMKSLPRSQHMFTRRTPPLLHGPVRAAVAASNAKICRGLQTGETSYRMYCLVKD</sequence>
<evidence type="ECO:0000313" key="4">
    <source>
        <dbReference type="EMBL" id="MEB3032894.1"/>
    </source>
</evidence>
<dbReference type="PANTHER" id="PTHR44068:SF1">
    <property type="entry name" value="HYPOTHETICAL LOC100005854"/>
    <property type="match status" value="1"/>
</dbReference>
<protein>
    <submittedName>
        <fullName evidence="4">Class I SAM-dependent methyltransferase</fullName>
    </submittedName>
</protein>
<keyword evidence="1 4" id="KW-0489">Methyltransferase</keyword>
<dbReference type="Gene3D" id="3.40.50.150">
    <property type="entry name" value="Vaccinia Virus protein VP39"/>
    <property type="match status" value="1"/>
</dbReference>
<accession>A0ABU5XY35</accession>
<dbReference type="InterPro" id="IPR054877">
    <property type="entry name" value="PthPhpthDimycoMt"/>
</dbReference>
<dbReference type="PANTHER" id="PTHR44068">
    <property type="entry name" value="ZGC:194242"/>
    <property type="match status" value="1"/>
</dbReference>
<keyword evidence="2" id="KW-0808">Transferase</keyword>
<dbReference type="Proteomes" id="UP001298593">
    <property type="component" value="Unassembled WGS sequence"/>
</dbReference>
<dbReference type="CDD" id="cd02440">
    <property type="entry name" value="AdoMet_MTases"/>
    <property type="match status" value="1"/>
</dbReference>
<dbReference type="EMBL" id="JAYJJU010000014">
    <property type="protein sequence ID" value="MEB3032894.1"/>
    <property type="molecule type" value="Genomic_DNA"/>
</dbReference>
<evidence type="ECO:0000313" key="5">
    <source>
        <dbReference type="Proteomes" id="UP001298593"/>
    </source>
</evidence>
<dbReference type="InterPro" id="IPR029063">
    <property type="entry name" value="SAM-dependent_MTases_sf"/>
</dbReference>
<evidence type="ECO:0000256" key="1">
    <source>
        <dbReference type="ARBA" id="ARBA00022603"/>
    </source>
</evidence>
<comment type="caution">
    <text evidence="4">The sequence shown here is derived from an EMBL/GenBank/DDBJ whole genome shotgun (WGS) entry which is preliminary data.</text>
</comment>
<dbReference type="GO" id="GO:0032259">
    <property type="term" value="P:methylation"/>
    <property type="evidence" value="ECO:0007669"/>
    <property type="project" value="UniProtKB-KW"/>
</dbReference>
<keyword evidence="5" id="KW-1185">Reference proteome</keyword>
<dbReference type="SUPFAM" id="SSF53335">
    <property type="entry name" value="S-adenosyl-L-methionine-dependent methyltransferases"/>
    <property type="match status" value="1"/>
</dbReference>
<dbReference type="GO" id="GO:0008168">
    <property type="term" value="F:methyltransferase activity"/>
    <property type="evidence" value="ECO:0007669"/>
    <property type="project" value="UniProtKB-KW"/>
</dbReference>
<evidence type="ECO:0000259" key="3">
    <source>
        <dbReference type="Pfam" id="PF08241"/>
    </source>
</evidence>
<feature type="domain" description="Methyltransferase type 11" evidence="3">
    <location>
        <begin position="78"/>
        <end position="172"/>
    </location>
</feature>
<dbReference type="InterPro" id="IPR050447">
    <property type="entry name" value="Erg6_SMT_methyltransf"/>
</dbReference>
<organism evidence="4 5">
    <name type="scientific">[Mycobacterium] nativiensis</name>
    <dbReference type="NCBI Taxonomy" id="2855503"/>
    <lineage>
        <taxon>Bacteria</taxon>
        <taxon>Bacillati</taxon>
        <taxon>Actinomycetota</taxon>
        <taxon>Actinomycetes</taxon>
        <taxon>Mycobacteriales</taxon>
        <taxon>Mycobacteriaceae</taxon>
        <taxon>Mycolicibacter</taxon>
    </lineage>
</organism>
<dbReference type="RefSeq" id="WP_224976231.1">
    <property type="nucleotide sequence ID" value="NZ_JAYJJU010000014.1"/>
</dbReference>
<proteinExistence type="predicted"/>
<dbReference type="NCBIfam" id="NF045823">
    <property type="entry name" value="PthPhpthDimycoMt"/>
    <property type="match status" value="1"/>
</dbReference>
<reference evidence="4 5" key="1">
    <citation type="submission" date="2023-12" db="EMBL/GenBank/DDBJ databases">
        <title>Description of new species of Mycobacterium terrae complex isolated from sewage at the Sao Paulo Zoological Park Foundation in Brazil.</title>
        <authorList>
            <person name="Romagnoli C.L."/>
            <person name="Conceicao E.C."/>
            <person name="Machado E."/>
            <person name="Barreto L.B.P.F."/>
            <person name="Sharma A."/>
            <person name="Silva N.M."/>
            <person name="Marques L.E."/>
            <person name="Juliana M.A."/>
            <person name="Lourenco M.C.S."/>
            <person name="Digiampietri L.A."/>
            <person name="Suffys P.N."/>
            <person name="Viana-Niero C."/>
        </authorList>
    </citation>
    <scope>NUCLEOTIDE SEQUENCE [LARGE SCALE GENOMIC DNA]</scope>
    <source>
        <strain evidence="4 5">MYC340</strain>
    </source>
</reference>
<dbReference type="InterPro" id="IPR013216">
    <property type="entry name" value="Methyltransf_11"/>
</dbReference>
<dbReference type="Pfam" id="PF08241">
    <property type="entry name" value="Methyltransf_11"/>
    <property type="match status" value="1"/>
</dbReference>